<dbReference type="EnsemblPlants" id="AVESA.00010b.r2.3DG0557960.1">
    <property type="protein sequence ID" value="AVESA.00010b.r2.3DG0557960.1.CDS.1"/>
    <property type="gene ID" value="AVESA.00010b.r2.3DG0557960"/>
</dbReference>
<proteinExistence type="predicted"/>
<accession>A0ACD5W183</accession>
<protein>
    <submittedName>
        <fullName evidence="1">Uncharacterized protein</fullName>
    </submittedName>
</protein>
<dbReference type="Proteomes" id="UP001732700">
    <property type="component" value="Chromosome 3D"/>
</dbReference>
<evidence type="ECO:0000313" key="2">
    <source>
        <dbReference type="Proteomes" id="UP001732700"/>
    </source>
</evidence>
<sequence>MLDHNHQMVSPDKRHMLRSQRQLLDADCHMIKQMSTSGIKQSEIYDFCEKWYGKDGVPFLQMDCNNYLRSERTKYMESKDAQTLMEYLKNKQVEDPSFFYAVQPNEEDGRIMNIFWADGQAIMDYSIFGDAISFDTTFSINKFKMPFAPLIGVNHHKQTILFGAALLYNESADSFEWLFRTFLQAMSGKQPETIFTDQCAAIIKAIGNVFPNTLHRLYLWHLYQNAAKHLSQVISDNPKFLKEFKRCVYEDRSVAHFENRWHELLAKYHVMDNSWMNNLHKLREKWATIYRRDSFSADMTSTQRSEGMNNVFKKTFRKRLSLSEFFEAYDKCTSRIRRKEKYEDYKSRHTIPVLCLPDLPLLKTAAESYTRTLYSEFEEEFKKQFSLSCVLLGIERTVSTYKVTSFQYKNDEAIVAFNPCNLEIFCSCRLYGCVGM</sequence>
<reference evidence="1" key="2">
    <citation type="submission" date="2025-09" db="UniProtKB">
        <authorList>
            <consortium name="EnsemblPlants"/>
        </authorList>
    </citation>
    <scope>IDENTIFICATION</scope>
</reference>
<keyword evidence="2" id="KW-1185">Reference proteome</keyword>
<evidence type="ECO:0000313" key="1">
    <source>
        <dbReference type="EnsemblPlants" id="AVESA.00010b.r2.3DG0557960.1.CDS.1"/>
    </source>
</evidence>
<name>A0ACD5W183_AVESA</name>
<reference evidence="1" key="1">
    <citation type="submission" date="2021-05" db="EMBL/GenBank/DDBJ databases">
        <authorList>
            <person name="Scholz U."/>
            <person name="Mascher M."/>
            <person name="Fiebig A."/>
        </authorList>
    </citation>
    <scope>NUCLEOTIDE SEQUENCE [LARGE SCALE GENOMIC DNA]</scope>
</reference>
<organism evidence="1 2">
    <name type="scientific">Avena sativa</name>
    <name type="common">Oat</name>
    <dbReference type="NCBI Taxonomy" id="4498"/>
    <lineage>
        <taxon>Eukaryota</taxon>
        <taxon>Viridiplantae</taxon>
        <taxon>Streptophyta</taxon>
        <taxon>Embryophyta</taxon>
        <taxon>Tracheophyta</taxon>
        <taxon>Spermatophyta</taxon>
        <taxon>Magnoliopsida</taxon>
        <taxon>Liliopsida</taxon>
        <taxon>Poales</taxon>
        <taxon>Poaceae</taxon>
        <taxon>BOP clade</taxon>
        <taxon>Pooideae</taxon>
        <taxon>Poodae</taxon>
        <taxon>Poeae</taxon>
        <taxon>Poeae Chloroplast Group 1 (Aveneae type)</taxon>
        <taxon>Aveninae</taxon>
        <taxon>Avena</taxon>
    </lineage>
</organism>